<dbReference type="OrthoDB" id="693287at2759"/>
<dbReference type="GO" id="GO:0002758">
    <property type="term" value="P:innate immune response-activating signaling pathway"/>
    <property type="evidence" value="ECO:0007669"/>
    <property type="project" value="UniProtKB-ARBA"/>
</dbReference>
<keyword evidence="5" id="KW-1185">Reference proteome</keyword>
<evidence type="ECO:0000313" key="4">
    <source>
        <dbReference type="EMBL" id="KAF3341818.1"/>
    </source>
</evidence>
<proteinExistence type="predicted"/>
<dbReference type="AlphaFoldDB" id="A0A833VZG3"/>
<evidence type="ECO:0000313" key="5">
    <source>
        <dbReference type="Proteomes" id="UP000623129"/>
    </source>
</evidence>
<protein>
    <submittedName>
        <fullName evidence="4">Disease resistance RPP13-like protein 3</fullName>
    </submittedName>
</protein>
<organism evidence="4 5">
    <name type="scientific">Carex littledalei</name>
    <dbReference type="NCBI Taxonomy" id="544730"/>
    <lineage>
        <taxon>Eukaryota</taxon>
        <taxon>Viridiplantae</taxon>
        <taxon>Streptophyta</taxon>
        <taxon>Embryophyta</taxon>
        <taxon>Tracheophyta</taxon>
        <taxon>Spermatophyta</taxon>
        <taxon>Magnoliopsida</taxon>
        <taxon>Liliopsida</taxon>
        <taxon>Poales</taxon>
        <taxon>Cyperaceae</taxon>
        <taxon>Cyperoideae</taxon>
        <taxon>Cariceae</taxon>
        <taxon>Carex</taxon>
        <taxon>Carex subgen. Euthyceras</taxon>
    </lineage>
</organism>
<dbReference type="Gene3D" id="1.10.10.10">
    <property type="entry name" value="Winged helix-like DNA-binding domain superfamily/Winged helix DNA-binding domain"/>
    <property type="match status" value="1"/>
</dbReference>
<dbReference type="PANTHER" id="PTHR23155:SF1205">
    <property type="entry name" value="DISEASE RESISTANCE PROTEIN RPM1"/>
    <property type="match status" value="1"/>
</dbReference>
<comment type="caution">
    <text evidence="4">The sequence shown here is derived from an EMBL/GenBank/DDBJ whole genome shotgun (WGS) entry which is preliminary data.</text>
</comment>
<dbReference type="Pfam" id="PF23559">
    <property type="entry name" value="WHD_DRP"/>
    <property type="match status" value="1"/>
</dbReference>
<dbReference type="InterPro" id="IPR036388">
    <property type="entry name" value="WH-like_DNA-bd_sf"/>
</dbReference>
<accession>A0A833VZG3</accession>
<dbReference type="InterPro" id="IPR058922">
    <property type="entry name" value="WHD_DRP"/>
</dbReference>
<dbReference type="Proteomes" id="UP000623129">
    <property type="component" value="Unassembled WGS sequence"/>
</dbReference>
<reference evidence="4" key="1">
    <citation type="submission" date="2020-01" db="EMBL/GenBank/DDBJ databases">
        <title>Genome sequence of Kobresia littledalei, the first chromosome-level genome in the family Cyperaceae.</title>
        <authorList>
            <person name="Qu G."/>
        </authorList>
    </citation>
    <scope>NUCLEOTIDE SEQUENCE</scope>
    <source>
        <strain evidence="4">C.B.Clarke</strain>
        <tissue evidence="4">Leaf</tissue>
    </source>
</reference>
<dbReference type="PANTHER" id="PTHR23155">
    <property type="entry name" value="DISEASE RESISTANCE PROTEIN RP"/>
    <property type="match status" value="1"/>
</dbReference>
<keyword evidence="2" id="KW-0611">Plant defense</keyword>
<gene>
    <name evidence="4" type="ORF">FCM35_KLT00456</name>
</gene>
<evidence type="ECO:0000256" key="1">
    <source>
        <dbReference type="ARBA" id="ARBA00022737"/>
    </source>
</evidence>
<evidence type="ECO:0000259" key="3">
    <source>
        <dbReference type="Pfam" id="PF23559"/>
    </source>
</evidence>
<keyword evidence="1" id="KW-0677">Repeat</keyword>
<name>A0A833VZG3_9POAL</name>
<feature type="domain" description="Disease resistance protein winged helix" evidence="3">
    <location>
        <begin position="36"/>
        <end position="106"/>
    </location>
</feature>
<dbReference type="EMBL" id="SWLB01000001">
    <property type="protein sequence ID" value="KAF3341818.1"/>
    <property type="molecule type" value="Genomic_DNA"/>
</dbReference>
<dbReference type="InterPro" id="IPR044974">
    <property type="entry name" value="Disease_R_plants"/>
</dbReference>
<dbReference type="FunFam" id="1.10.10.10:FF:000322">
    <property type="entry name" value="Probable disease resistance protein At1g63360"/>
    <property type="match status" value="1"/>
</dbReference>
<sequence>MSWHANDGKKCSEIIGTSYEDLSLPLKLCFMYFAAFPEDHEINATFLLPMWIAEGFIPQEDNRTLEETAEGYLEDLVQRSLVQVKYRSSKGSIIYCSIHDLLRDLAIQKAKEDNFLVVYSHPD</sequence>
<dbReference type="GO" id="GO:0042742">
    <property type="term" value="P:defense response to bacterium"/>
    <property type="evidence" value="ECO:0007669"/>
    <property type="project" value="UniProtKB-ARBA"/>
</dbReference>
<evidence type="ECO:0000256" key="2">
    <source>
        <dbReference type="ARBA" id="ARBA00022821"/>
    </source>
</evidence>
<dbReference type="GO" id="GO:0009626">
    <property type="term" value="P:plant-type hypersensitive response"/>
    <property type="evidence" value="ECO:0007669"/>
    <property type="project" value="UniProtKB-ARBA"/>
</dbReference>